<feature type="transmembrane region" description="Helical" evidence="6">
    <location>
        <begin position="179"/>
        <end position="198"/>
    </location>
</feature>
<feature type="domain" description="EamA" evidence="7">
    <location>
        <begin position="150"/>
        <end position="283"/>
    </location>
</feature>
<sequence length="304" mass="30626">MKSLQVDRNGALFIGVWSSGYIGGSVAATAIAPLAANLWRFLLGGLLLAGIAGHRRETWPRGRVLGAAAAVGVLLFTVQFGGLYIGMANGTPAATTALIACSSPLLVAAASAALGWDRLSARQWAGIALGVAGVAITLADRLGRPPTLAALAWTLLGLAGLAAGTLLQGRLRTSAGPAALAATEVAAATLVMAVWAPLEGSLAIPETARAIGSLLWIALIPGVLGPLLFFALIRQRGATRASSLLFVVPAVTAIAAWPILGAPLGATTVVGLAVAAAGLRLTLRPSARRQPEPERVAVRAGSNG</sequence>
<evidence type="ECO:0000256" key="2">
    <source>
        <dbReference type="ARBA" id="ARBA00007362"/>
    </source>
</evidence>
<comment type="subcellular location">
    <subcellularLocation>
        <location evidence="1">Membrane</location>
        <topology evidence="1">Multi-pass membrane protein</topology>
    </subcellularLocation>
</comment>
<keyword evidence="4 6" id="KW-1133">Transmembrane helix</keyword>
<dbReference type="InterPro" id="IPR000620">
    <property type="entry name" value="EamA_dom"/>
</dbReference>
<dbReference type="Proteomes" id="UP001602245">
    <property type="component" value="Unassembled WGS sequence"/>
</dbReference>
<feature type="transmembrane region" description="Helical" evidence="6">
    <location>
        <begin position="65"/>
        <end position="87"/>
    </location>
</feature>
<name>A0ABW6W3W9_9ACTN</name>
<reference evidence="8 9" key="1">
    <citation type="submission" date="2024-10" db="EMBL/GenBank/DDBJ databases">
        <title>The Natural Products Discovery Center: Release of the First 8490 Sequenced Strains for Exploring Actinobacteria Biosynthetic Diversity.</title>
        <authorList>
            <person name="Kalkreuter E."/>
            <person name="Kautsar S.A."/>
            <person name="Yang D."/>
            <person name="Bader C.D."/>
            <person name="Teijaro C.N."/>
            <person name="Fluegel L."/>
            <person name="Davis C.M."/>
            <person name="Simpson J.R."/>
            <person name="Lauterbach L."/>
            <person name="Steele A.D."/>
            <person name="Gui C."/>
            <person name="Meng S."/>
            <person name="Li G."/>
            <person name="Viehrig K."/>
            <person name="Ye F."/>
            <person name="Su P."/>
            <person name="Kiefer A.F."/>
            <person name="Nichols A."/>
            <person name="Cepeda A.J."/>
            <person name="Yan W."/>
            <person name="Fan B."/>
            <person name="Jiang Y."/>
            <person name="Adhikari A."/>
            <person name="Zheng C.-J."/>
            <person name="Schuster L."/>
            <person name="Cowan T.M."/>
            <person name="Smanski M.J."/>
            <person name="Chevrette M.G."/>
            <person name="De Carvalho L.P.S."/>
            <person name="Shen B."/>
        </authorList>
    </citation>
    <scope>NUCLEOTIDE SEQUENCE [LARGE SCALE GENOMIC DNA]</scope>
    <source>
        <strain evidence="8 9">NPDC000087</strain>
    </source>
</reference>
<dbReference type="RefSeq" id="WP_084699566.1">
    <property type="nucleotide sequence ID" value="NZ_JBIAZU010000001.1"/>
</dbReference>
<feature type="transmembrane region" description="Helical" evidence="6">
    <location>
        <begin position="38"/>
        <end position="53"/>
    </location>
</feature>
<feature type="transmembrane region" description="Helical" evidence="6">
    <location>
        <begin position="93"/>
        <end position="116"/>
    </location>
</feature>
<dbReference type="Pfam" id="PF00892">
    <property type="entry name" value="EamA"/>
    <property type="match status" value="2"/>
</dbReference>
<accession>A0ABW6W3W9</accession>
<dbReference type="InterPro" id="IPR050638">
    <property type="entry name" value="AA-Vitamin_Transporters"/>
</dbReference>
<feature type="transmembrane region" description="Helical" evidence="6">
    <location>
        <begin position="12"/>
        <end position="32"/>
    </location>
</feature>
<evidence type="ECO:0000256" key="5">
    <source>
        <dbReference type="ARBA" id="ARBA00023136"/>
    </source>
</evidence>
<feature type="transmembrane region" description="Helical" evidence="6">
    <location>
        <begin position="266"/>
        <end position="283"/>
    </location>
</feature>
<evidence type="ECO:0000256" key="3">
    <source>
        <dbReference type="ARBA" id="ARBA00022692"/>
    </source>
</evidence>
<dbReference type="EMBL" id="JBIAZU010000001">
    <property type="protein sequence ID" value="MFF5287990.1"/>
    <property type="molecule type" value="Genomic_DNA"/>
</dbReference>
<dbReference type="PANTHER" id="PTHR32322:SF2">
    <property type="entry name" value="EAMA DOMAIN-CONTAINING PROTEIN"/>
    <property type="match status" value="1"/>
</dbReference>
<protein>
    <submittedName>
        <fullName evidence="8">DMT family transporter</fullName>
    </submittedName>
</protein>
<feature type="domain" description="EamA" evidence="7">
    <location>
        <begin position="16"/>
        <end position="138"/>
    </location>
</feature>
<keyword evidence="9" id="KW-1185">Reference proteome</keyword>
<evidence type="ECO:0000256" key="1">
    <source>
        <dbReference type="ARBA" id="ARBA00004141"/>
    </source>
</evidence>
<comment type="similarity">
    <text evidence="2">Belongs to the EamA transporter family.</text>
</comment>
<feature type="transmembrane region" description="Helical" evidence="6">
    <location>
        <begin position="244"/>
        <end position="260"/>
    </location>
</feature>
<comment type="caution">
    <text evidence="8">The sequence shown here is derived from an EMBL/GenBank/DDBJ whole genome shotgun (WGS) entry which is preliminary data.</text>
</comment>
<evidence type="ECO:0000256" key="6">
    <source>
        <dbReference type="SAM" id="Phobius"/>
    </source>
</evidence>
<organism evidence="8 9">
    <name type="scientific">Paractinoplanes globisporus</name>
    <dbReference type="NCBI Taxonomy" id="113565"/>
    <lineage>
        <taxon>Bacteria</taxon>
        <taxon>Bacillati</taxon>
        <taxon>Actinomycetota</taxon>
        <taxon>Actinomycetes</taxon>
        <taxon>Micromonosporales</taxon>
        <taxon>Micromonosporaceae</taxon>
        <taxon>Paractinoplanes</taxon>
    </lineage>
</organism>
<evidence type="ECO:0000313" key="9">
    <source>
        <dbReference type="Proteomes" id="UP001602245"/>
    </source>
</evidence>
<keyword evidence="5 6" id="KW-0472">Membrane</keyword>
<proteinExistence type="inferred from homology"/>
<evidence type="ECO:0000313" key="8">
    <source>
        <dbReference type="EMBL" id="MFF5287990.1"/>
    </source>
</evidence>
<evidence type="ECO:0000256" key="4">
    <source>
        <dbReference type="ARBA" id="ARBA00022989"/>
    </source>
</evidence>
<evidence type="ECO:0000259" key="7">
    <source>
        <dbReference type="Pfam" id="PF00892"/>
    </source>
</evidence>
<dbReference type="PANTHER" id="PTHR32322">
    <property type="entry name" value="INNER MEMBRANE TRANSPORTER"/>
    <property type="match status" value="1"/>
</dbReference>
<feature type="transmembrane region" description="Helical" evidence="6">
    <location>
        <begin position="123"/>
        <end position="142"/>
    </location>
</feature>
<dbReference type="InterPro" id="IPR037185">
    <property type="entry name" value="EmrE-like"/>
</dbReference>
<keyword evidence="3 6" id="KW-0812">Transmembrane</keyword>
<dbReference type="SUPFAM" id="SSF103481">
    <property type="entry name" value="Multidrug resistance efflux transporter EmrE"/>
    <property type="match status" value="2"/>
</dbReference>
<feature type="transmembrane region" description="Helical" evidence="6">
    <location>
        <begin position="148"/>
        <end position="167"/>
    </location>
</feature>
<gene>
    <name evidence="8" type="ORF">ACFY35_01030</name>
</gene>
<feature type="transmembrane region" description="Helical" evidence="6">
    <location>
        <begin position="210"/>
        <end position="232"/>
    </location>
</feature>